<dbReference type="Proteomes" id="UP000321424">
    <property type="component" value="Unassembled WGS sequence"/>
</dbReference>
<evidence type="ECO:0000313" key="2">
    <source>
        <dbReference type="Proteomes" id="UP000321424"/>
    </source>
</evidence>
<dbReference type="AlphaFoldDB" id="A0A511MQ29"/>
<evidence type="ECO:0000313" key="1">
    <source>
        <dbReference type="EMBL" id="GEM42700.1"/>
    </source>
</evidence>
<accession>A0A511MQ29</accession>
<proteinExistence type="predicted"/>
<comment type="caution">
    <text evidence="1">The sequence shown here is derived from an EMBL/GenBank/DDBJ whole genome shotgun (WGS) entry which is preliminary data.</text>
</comment>
<keyword evidence="2" id="KW-1185">Reference proteome</keyword>
<name>A0A511MQ29_9NOCA</name>
<gene>
    <name evidence="1" type="ORF">NN4_72190</name>
</gene>
<sequence>MPGSCRRTDSGGASRLSSRTGSLAAIPAGTVGASGSAFDVAETVAKVGKMTIIGRSVRRIEPSAKGVQVFGEPYETADGSTVITVTRVGGGPFAASPQGIFVIHNGKVHWEAAVDVTRVALLGEFIGLVATVITTLAILRRPPWPDVSAAGMNAMKRMKSAWK</sequence>
<organism evidence="1 2">
    <name type="scientific">Nocardia ninae NBRC 108245</name>
    <dbReference type="NCBI Taxonomy" id="1210091"/>
    <lineage>
        <taxon>Bacteria</taxon>
        <taxon>Bacillati</taxon>
        <taxon>Actinomycetota</taxon>
        <taxon>Actinomycetes</taxon>
        <taxon>Mycobacteriales</taxon>
        <taxon>Nocardiaceae</taxon>
        <taxon>Nocardia</taxon>
    </lineage>
</organism>
<dbReference type="EMBL" id="BJXA01000075">
    <property type="protein sequence ID" value="GEM42700.1"/>
    <property type="molecule type" value="Genomic_DNA"/>
</dbReference>
<reference evidence="1 2" key="1">
    <citation type="submission" date="2019-07" db="EMBL/GenBank/DDBJ databases">
        <title>Whole genome shotgun sequence of Nocardia ninae NBRC 108245.</title>
        <authorList>
            <person name="Hosoyama A."/>
            <person name="Uohara A."/>
            <person name="Ohji S."/>
            <person name="Ichikawa N."/>
        </authorList>
    </citation>
    <scope>NUCLEOTIDE SEQUENCE [LARGE SCALE GENOMIC DNA]</scope>
    <source>
        <strain evidence="1 2">NBRC 108245</strain>
    </source>
</reference>
<protein>
    <submittedName>
        <fullName evidence="1">Uncharacterized protein</fullName>
    </submittedName>
</protein>